<keyword evidence="4" id="KW-1185">Reference proteome</keyword>
<dbReference type="PRINTS" id="PR00190">
    <property type="entry name" value="ACTIN"/>
</dbReference>
<dbReference type="Proteomes" id="UP001437256">
    <property type="component" value="Unassembled WGS sequence"/>
</dbReference>
<name>A0ABR3A5B7_9AGAR</name>
<dbReference type="CDD" id="cd13397">
    <property type="entry name" value="ASKHA_NBD_actin_Arp-T1-3"/>
    <property type="match status" value="1"/>
</dbReference>
<gene>
    <name evidence="3" type="primary">ACT1_1</name>
    <name evidence="3" type="ORF">AAF712_005177</name>
</gene>
<dbReference type="InterPro" id="IPR004000">
    <property type="entry name" value="Actin"/>
</dbReference>
<protein>
    <submittedName>
        <fullName evidence="3">Actin</fullName>
    </submittedName>
</protein>
<dbReference type="EMBL" id="JBBXMP010000023">
    <property type="protein sequence ID" value="KAL0067737.1"/>
    <property type="molecule type" value="Genomic_DNA"/>
</dbReference>
<dbReference type="Gene3D" id="3.30.420.40">
    <property type="match status" value="2"/>
</dbReference>
<evidence type="ECO:0000313" key="3">
    <source>
        <dbReference type="EMBL" id="KAL0067737.1"/>
    </source>
</evidence>
<feature type="compositionally biased region" description="Low complexity" evidence="2">
    <location>
        <begin position="54"/>
        <end position="81"/>
    </location>
</feature>
<evidence type="ECO:0000256" key="2">
    <source>
        <dbReference type="SAM" id="MobiDB-lite"/>
    </source>
</evidence>
<accession>A0ABR3A5B7</accession>
<evidence type="ECO:0000256" key="1">
    <source>
        <dbReference type="RuleBase" id="RU000487"/>
    </source>
</evidence>
<comment type="similarity">
    <text evidence="1">Belongs to the actin family.</text>
</comment>
<dbReference type="PANTHER" id="PTHR11937">
    <property type="entry name" value="ACTIN"/>
    <property type="match status" value="1"/>
</dbReference>
<feature type="non-terminal residue" evidence="3">
    <location>
        <position position="494"/>
    </location>
</feature>
<feature type="region of interest" description="Disordered" evidence="2">
    <location>
        <begin position="1"/>
        <end position="86"/>
    </location>
</feature>
<sequence>MDSKAQQAQQNSAPSAPDPPPQYAHQHSSNSGPITLQPPSQTYDRQYSGNGSFPQPQYPQQQQPQHGLQPPMGQPGMAPPGERTASQVGEEYRAALFAECAAGRHQPSTKYGMCGIITAVLCFPCGLICLFSDSEQNQEYQSHSPVAGDDSPRAMFPSVVGRTEQATTRTGDQDIYVGYEAQAKRDTLQLRYPIENGIIRNWEDMERIWHHIFYRELRISPQEHPLLLTEPPLRPKANREKMTETMFETFDVPALSLQLQAVLALYAASGRVTGVVFDSGHGKSHVVPVFEGYAIPHPIVSLDVAGQNLTEFLVRKLGKKGYSFSTDAGCDAAAEDIKEKLCYVASDFEQELSSAAESYEKSYELPDGRMITMGDERFCVPEAIFRPHLLGLDIPGVHEALYNSFSKCDPDLRSSLYTKIILVGGNTKYPGLPDRLQKEMAALATSKKVKVIAPHERRFSAWIGGSILGSLSTFPNQCVSRQEYEETGPRIIHR</sequence>
<comment type="caution">
    <text evidence="3">The sequence shown here is derived from an EMBL/GenBank/DDBJ whole genome shotgun (WGS) entry which is preliminary data.</text>
</comment>
<dbReference type="SUPFAM" id="SSF53067">
    <property type="entry name" value="Actin-like ATPase domain"/>
    <property type="match status" value="2"/>
</dbReference>
<dbReference type="Pfam" id="PF00022">
    <property type="entry name" value="Actin"/>
    <property type="match status" value="1"/>
</dbReference>
<feature type="compositionally biased region" description="Polar residues" evidence="2">
    <location>
        <begin position="25"/>
        <end position="53"/>
    </location>
</feature>
<feature type="compositionally biased region" description="Low complexity" evidence="2">
    <location>
        <begin position="1"/>
        <end position="15"/>
    </location>
</feature>
<organism evidence="3 4">
    <name type="scientific">Marasmius tenuissimus</name>
    <dbReference type="NCBI Taxonomy" id="585030"/>
    <lineage>
        <taxon>Eukaryota</taxon>
        <taxon>Fungi</taxon>
        <taxon>Dikarya</taxon>
        <taxon>Basidiomycota</taxon>
        <taxon>Agaricomycotina</taxon>
        <taxon>Agaricomycetes</taxon>
        <taxon>Agaricomycetidae</taxon>
        <taxon>Agaricales</taxon>
        <taxon>Marasmiineae</taxon>
        <taxon>Marasmiaceae</taxon>
        <taxon>Marasmius</taxon>
    </lineage>
</organism>
<dbReference type="InterPro" id="IPR043129">
    <property type="entry name" value="ATPase_NBD"/>
</dbReference>
<proteinExistence type="inferred from homology"/>
<dbReference type="Gene3D" id="3.90.640.10">
    <property type="entry name" value="Actin, Chain A, domain 4"/>
    <property type="match status" value="1"/>
</dbReference>
<evidence type="ECO:0000313" key="4">
    <source>
        <dbReference type="Proteomes" id="UP001437256"/>
    </source>
</evidence>
<reference evidence="3 4" key="1">
    <citation type="submission" date="2024-05" db="EMBL/GenBank/DDBJ databases">
        <title>A draft genome resource for the thread blight pathogen Marasmius tenuissimus strain MS-2.</title>
        <authorList>
            <person name="Yulfo-Soto G.E."/>
            <person name="Baruah I.K."/>
            <person name="Amoako-Attah I."/>
            <person name="Bukari Y."/>
            <person name="Meinhardt L.W."/>
            <person name="Bailey B.A."/>
            <person name="Cohen S.P."/>
        </authorList>
    </citation>
    <scope>NUCLEOTIDE SEQUENCE [LARGE SCALE GENOMIC DNA]</scope>
    <source>
        <strain evidence="3 4">MS-2</strain>
    </source>
</reference>
<dbReference type="SMART" id="SM00268">
    <property type="entry name" value="ACTIN"/>
    <property type="match status" value="1"/>
</dbReference>